<dbReference type="InterPro" id="IPR016187">
    <property type="entry name" value="CTDL_fold"/>
</dbReference>
<gene>
    <name evidence="2" type="ORF">CHS0354_030877</name>
</gene>
<protein>
    <submittedName>
        <fullName evidence="2">Uncharacterized protein</fullName>
    </submittedName>
</protein>
<keyword evidence="1" id="KW-1133">Transmembrane helix</keyword>
<sequence length="400" mass="44636">MSTVIFVGSLYVFITPGFSLYTITNESCTWMDCLDACNKINMSLASQQRVHNTTSLNPSATEAYWIQELEIIKMFPGDDALSAYNESYSITINNDKLQQHCTHDGEKISCTAAENVSNNLIKFGSFSLIIGILNGNTKYRIGVVNYTSLLNETNRTLLIRCVLFYKGKIYSGPCSQRRRAICVEDEIQNYAVSKLDGSIPCYSQQPSSTTGASTTIIDATGYHPDNNITSFTTPSSNHDFTTDVERKATTLYIIIGASVSGAIVLGLVILSCTVCLCRRHTFDVKQCNGSVNRKRRSDKIDIWDTYSEVADSIAKAELSQDHSVVQDKQDIVQYSTPEDAVKFAATKETNEFAIYTMIDPNKKINMPKTNKRNSFEANIYQQVNVVVDTNIYDTTIYHHA</sequence>
<reference evidence="2" key="2">
    <citation type="journal article" date="2021" name="Genome Biol. Evol.">
        <title>Developing a high-quality reference genome for a parasitic bivalve with doubly uniparental inheritance (Bivalvia: Unionida).</title>
        <authorList>
            <person name="Smith C.H."/>
        </authorList>
    </citation>
    <scope>NUCLEOTIDE SEQUENCE</scope>
    <source>
        <strain evidence="2">CHS0354</strain>
        <tissue evidence="2">Mantle</tissue>
    </source>
</reference>
<feature type="transmembrane region" description="Helical" evidence="1">
    <location>
        <begin position="251"/>
        <end position="276"/>
    </location>
</feature>
<name>A0AAE0VZB1_9BIVA</name>
<keyword evidence="1" id="KW-0812">Transmembrane</keyword>
<accession>A0AAE0VZB1</accession>
<dbReference type="EMBL" id="JAEAOA010001837">
    <property type="protein sequence ID" value="KAK3596233.1"/>
    <property type="molecule type" value="Genomic_DNA"/>
</dbReference>
<reference evidence="2" key="1">
    <citation type="journal article" date="2021" name="Genome Biol. Evol.">
        <title>A High-Quality Reference Genome for a Parasitic Bivalve with Doubly Uniparental Inheritance (Bivalvia: Unionida).</title>
        <authorList>
            <person name="Smith C.H."/>
        </authorList>
    </citation>
    <scope>NUCLEOTIDE SEQUENCE</scope>
    <source>
        <strain evidence="2">CHS0354</strain>
    </source>
</reference>
<dbReference type="AlphaFoldDB" id="A0AAE0VZB1"/>
<dbReference type="SUPFAM" id="SSF56436">
    <property type="entry name" value="C-type lectin-like"/>
    <property type="match status" value="1"/>
</dbReference>
<keyword evidence="1" id="KW-0472">Membrane</keyword>
<proteinExistence type="predicted"/>
<organism evidence="2 3">
    <name type="scientific">Potamilus streckersoni</name>
    <dbReference type="NCBI Taxonomy" id="2493646"/>
    <lineage>
        <taxon>Eukaryota</taxon>
        <taxon>Metazoa</taxon>
        <taxon>Spiralia</taxon>
        <taxon>Lophotrochozoa</taxon>
        <taxon>Mollusca</taxon>
        <taxon>Bivalvia</taxon>
        <taxon>Autobranchia</taxon>
        <taxon>Heteroconchia</taxon>
        <taxon>Palaeoheterodonta</taxon>
        <taxon>Unionida</taxon>
        <taxon>Unionoidea</taxon>
        <taxon>Unionidae</taxon>
        <taxon>Ambleminae</taxon>
        <taxon>Lampsilini</taxon>
        <taxon>Potamilus</taxon>
    </lineage>
</organism>
<reference evidence="2" key="3">
    <citation type="submission" date="2023-05" db="EMBL/GenBank/DDBJ databases">
        <authorList>
            <person name="Smith C.H."/>
        </authorList>
    </citation>
    <scope>NUCLEOTIDE SEQUENCE</scope>
    <source>
        <strain evidence="2">CHS0354</strain>
        <tissue evidence="2">Mantle</tissue>
    </source>
</reference>
<comment type="caution">
    <text evidence="2">The sequence shown here is derived from an EMBL/GenBank/DDBJ whole genome shotgun (WGS) entry which is preliminary data.</text>
</comment>
<evidence type="ECO:0000256" key="1">
    <source>
        <dbReference type="SAM" id="Phobius"/>
    </source>
</evidence>
<evidence type="ECO:0000313" key="3">
    <source>
        <dbReference type="Proteomes" id="UP001195483"/>
    </source>
</evidence>
<dbReference type="Proteomes" id="UP001195483">
    <property type="component" value="Unassembled WGS sequence"/>
</dbReference>
<evidence type="ECO:0000313" key="2">
    <source>
        <dbReference type="EMBL" id="KAK3596233.1"/>
    </source>
</evidence>
<keyword evidence="3" id="KW-1185">Reference proteome</keyword>